<reference evidence="2" key="1">
    <citation type="submission" date="2021-01" db="EMBL/GenBank/DDBJ databases">
        <title>Whole genome shotgun sequence of Planosporangium flavigriseum NBRC 105377.</title>
        <authorList>
            <person name="Komaki H."/>
            <person name="Tamura T."/>
        </authorList>
    </citation>
    <scope>NUCLEOTIDE SEQUENCE</scope>
    <source>
        <strain evidence="2">NBRC 105377</strain>
    </source>
</reference>
<dbReference type="Proteomes" id="UP000653674">
    <property type="component" value="Unassembled WGS sequence"/>
</dbReference>
<evidence type="ECO:0000313" key="3">
    <source>
        <dbReference type="Proteomes" id="UP000653674"/>
    </source>
</evidence>
<protein>
    <submittedName>
        <fullName evidence="2">Uncharacterized protein</fullName>
    </submittedName>
</protein>
<dbReference type="AlphaFoldDB" id="A0A8J3LTM1"/>
<name>A0A8J3LTM1_9ACTN</name>
<feature type="compositionally biased region" description="Basic and acidic residues" evidence="1">
    <location>
        <begin position="52"/>
        <end position="75"/>
    </location>
</feature>
<keyword evidence="3" id="KW-1185">Reference proteome</keyword>
<organism evidence="2 3">
    <name type="scientific">Planosporangium flavigriseum</name>
    <dbReference type="NCBI Taxonomy" id="373681"/>
    <lineage>
        <taxon>Bacteria</taxon>
        <taxon>Bacillati</taxon>
        <taxon>Actinomycetota</taxon>
        <taxon>Actinomycetes</taxon>
        <taxon>Micromonosporales</taxon>
        <taxon>Micromonosporaceae</taxon>
        <taxon>Planosporangium</taxon>
    </lineage>
</organism>
<sequence>MDGGALASESGHLVGVAQRHPGRRDPGPADDPGQHSQNDHATGKSGGVAPETDGHGGHGERRPGPPRQVERREGG</sequence>
<accession>A0A8J3LTM1</accession>
<gene>
    <name evidence="2" type="ORF">Pfl04_47520</name>
</gene>
<evidence type="ECO:0000256" key="1">
    <source>
        <dbReference type="SAM" id="MobiDB-lite"/>
    </source>
</evidence>
<feature type="region of interest" description="Disordered" evidence="1">
    <location>
        <begin position="1"/>
        <end position="75"/>
    </location>
</feature>
<comment type="caution">
    <text evidence="2">The sequence shown here is derived from an EMBL/GenBank/DDBJ whole genome shotgun (WGS) entry which is preliminary data.</text>
</comment>
<evidence type="ECO:0000313" key="2">
    <source>
        <dbReference type="EMBL" id="GIG76348.1"/>
    </source>
</evidence>
<dbReference type="EMBL" id="BONU01000052">
    <property type="protein sequence ID" value="GIG76348.1"/>
    <property type="molecule type" value="Genomic_DNA"/>
</dbReference>
<proteinExistence type="predicted"/>